<keyword evidence="2" id="KW-1185">Reference proteome</keyword>
<proteinExistence type="predicted"/>
<sequence length="61" mass="6291">MPHAPTPRVCAHCDGFPVVHITTGTATPDGQRRTVSATCPTCHGTGIRRVTVATAPIGGRV</sequence>
<dbReference type="Proteomes" id="UP001522868">
    <property type="component" value="Unassembled WGS sequence"/>
</dbReference>
<dbReference type="EMBL" id="JALPTH010000024">
    <property type="protein sequence ID" value="MCK8680223.1"/>
    <property type="molecule type" value="Genomic_DNA"/>
</dbReference>
<gene>
    <name evidence="1" type="ORF">M1O15_23040</name>
</gene>
<dbReference type="InterPro" id="IPR036410">
    <property type="entry name" value="HSP_DnaJ_Cys-rich_dom_sf"/>
</dbReference>
<organism evidence="1 2">
    <name type="scientific">Streptomyces lichenis</name>
    <dbReference type="NCBI Taxonomy" id="2306967"/>
    <lineage>
        <taxon>Bacteria</taxon>
        <taxon>Bacillati</taxon>
        <taxon>Actinomycetota</taxon>
        <taxon>Actinomycetes</taxon>
        <taxon>Kitasatosporales</taxon>
        <taxon>Streptomycetaceae</taxon>
        <taxon>Streptomyces</taxon>
    </lineage>
</organism>
<name>A0ABT0IFW0_9ACTN</name>
<reference evidence="1 2" key="1">
    <citation type="submission" date="2022-04" db="EMBL/GenBank/DDBJ databases">
        <title>Streptomyces sp. nov. LCR6-01 isolated from Lichen of Dirinaria sp.</title>
        <authorList>
            <person name="Kanchanasin P."/>
            <person name="Tanasupawat S."/>
            <person name="Phongsopitanun W."/>
        </authorList>
    </citation>
    <scope>NUCLEOTIDE SEQUENCE [LARGE SCALE GENOMIC DNA]</scope>
    <source>
        <strain evidence="1 2">LCR6-01</strain>
    </source>
</reference>
<evidence type="ECO:0000313" key="1">
    <source>
        <dbReference type="EMBL" id="MCK8680223.1"/>
    </source>
</evidence>
<accession>A0ABT0IFW0</accession>
<dbReference type="SUPFAM" id="SSF57938">
    <property type="entry name" value="DnaJ/Hsp40 cysteine-rich domain"/>
    <property type="match status" value="1"/>
</dbReference>
<dbReference type="Gene3D" id="1.10.274.110">
    <property type="match status" value="1"/>
</dbReference>
<evidence type="ECO:0000313" key="2">
    <source>
        <dbReference type="Proteomes" id="UP001522868"/>
    </source>
</evidence>
<dbReference type="InterPro" id="IPR038500">
    <property type="entry name" value="Antitermination_sf"/>
</dbReference>
<protein>
    <recommendedName>
        <fullName evidence="3">Molecular chaperone DnaJ</fullName>
    </recommendedName>
</protein>
<dbReference type="RefSeq" id="WP_248636036.1">
    <property type="nucleotide sequence ID" value="NZ_JALPTH010000024.1"/>
</dbReference>
<evidence type="ECO:0008006" key="3">
    <source>
        <dbReference type="Google" id="ProtNLM"/>
    </source>
</evidence>
<comment type="caution">
    <text evidence="1">The sequence shown here is derived from an EMBL/GenBank/DDBJ whole genome shotgun (WGS) entry which is preliminary data.</text>
</comment>